<keyword evidence="2" id="KW-1185">Reference proteome</keyword>
<dbReference type="AlphaFoldDB" id="A0A840YXY5"/>
<organism evidence="1 2">
    <name type="scientific">Stakelama sediminis</name>
    <dbReference type="NCBI Taxonomy" id="463200"/>
    <lineage>
        <taxon>Bacteria</taxon>
        <taxon>Pseudomonadati</taxon>
        <taxon>Pseudomonadota</taxon>
        <taxon>Alphaproteobacteria</taxon>
        <taxon>Sphingomonadales</taxon>
        <taxon>Sphingomonadaceae</taxon>
        <taxon>Stakelama</taxon>
    </lineage>
</organism>
<accession>A0A840YXY5</accession>
<sequence>MRKRDENKGRLKADFDAKNAEKSLISLVRMLARHAARCDYEVYIKTHRQPEKDAP</sequence>
<gene>
    <name evidence="1" type="ORF">FHR23_001436</name>
</gene>
<comment type="caution">
    <text evidence="1">The sequence shown here is derived from an EMBL/GenBank/DDBJ whole genome shotgun (WGS) entry which is preliminary data.</text>
</comment>
<evidence type="ECO:0000313" key="1">
    <source>
        <dbReference type="EMBL" id="MBB5718513.1"/>
    </source>
</evidence>
<protein>
    <submittedName>
        <fullName evidence="1">Uncharacterized protein</fullName>
    </submittedName>
</protein>
<dbReference type="EMBL" id="JACIJI010000002">
    <property type="protein sequence ID" value="MBB5718513.1"/>
    <property type="molecule type" value="Genomic_DNA"/>
</dbReference>
<evidence type="ECO:0000313" key="2">
    <source>
        <dbReference type="Proteomes" id="UP000554342"/>
    </source>
</evidence>
<proteinExistence type="predicted"/>
<reference evidence="1 2" key="1">
    <citation type="submission" date="2020-08" db="EMBL/GenBank/DDBJ databases">
        <title>Genomic Encyclopedia of Type Strains, Phase IV (KMG-IV): sequencing the most valuable type-strain genomes for metagenomic binning, comparative biology and taxonomic classification.</title>
        <authorList>
            <person name="Goeker M."/>
        </authorList>
    </citation>
    <scope>NUCLEOTIDE SEQUENCE [LARGE SCALE GENOMIC DNA]</scope>
    <source>
        <strain evidence="1 2">DSM 27203</strain>
    </source>
</reference>
<dbReference type="Proteomes" id="UP000554342">
    <property type="component" value="Unassembled WGS sequence"/>
</dbReference>
<name>A0A840YXY5_9SPHN</name>
<dbReference type="RefSeq" id="WP_184002351.1">
    <property type="nucleotide sequence ID" value="NZ_BAABIF010000013.1"/>
</dbReference>